<dbReference type="OrthoDB" id="2439613at2759"/>
<comment type="caution">
    <text evidence="2">The sequence shown here is derived from an EMBL/GenBank/DDBJ whole genome shotgun (WGS) entry which is preliminary data.</text>
</comment>
<evidence type="ECO:0000313" key="2">
    <source>
        <dbReference type="EMBL" id="KAF9988521.1"/>
    </source>
</evidence>
<dbReference type="EMBL" id="JAAAHW010003123">
    <property type="protein sequence ID" value="KAF9988521.1"/>
    <property type="molecule type" value="Genomic_DNA"/>
</dbReference>
<name>A0A9P6MBT9_9FUNG</name>
<feature type="transmembrane region" description="Helical" evidence="1">
    <location>
        <begin position="134"/>
        <end position="160"/>
    </location>
</feature>
<evidence type="ECO:0000313" key="3">
    <source>
        <dbReference type="Proteomes" id="UP000749646"/>
    </source>
</evidence>
<organism evidence="2 3">
    <name type="scientific">Modicella reniformis</name>
    <dbReference type="NCBI Taxonomy" id="1440133"/>
    <lineage>
        <taxon>Eukaryota</taxon>
        <taxon>Fungi</taxon>
        <taxon>Fungi incertae sedis</taxon>
        <taxon>Mucoromycota</taxon>
        <taxon>Mortierellomycotina</taxon>
        <taxon>Mortierellomycetes</taxon>
        <taxon>Mortierellales</taxon>
        <taxon>Mortierellaceae</taxon>
        <taxon>Modicella</taxon>
    </lineage>
</organism>
<keyword evidence="3" id="KW-1185">Reference proteome</keyword>
<accession>A0A9P6MBT9</accession>
<keyword evidence="1" id="KW-1133">Transmembrane helix</keyword>
<feature type="transmembrane region" description="Helical" evidence="1">
    <location>
        <begin position="166"/>
        <end position="189"/>
    </location>
</feature>
<sequence length="199" mass="21142">MAMIPLQSFQAIGSLALSIPTRQDSKTNEFMVLWNDVQHAFKNADYIRHHATVIPFMIDESFEYLRPLRIRHHPDVVLEVVLKDSDTASIAASDITFGTVMTQERSILPVRQSDSKPIESVDTRATKDHSWEKAALGVGIVVGTAVGAPIVVTGGAAAALGIGVGAILASLIRSTVGGAAAAGGVAAAMTPDKEDKNRR</sequence>
<proteinExistence type="predicted"/>
<dbReference type="AlphaFoldDB" id="A0A9P6MBT9"/>
<keyword evidence="1" id="KW-0472">Membrane</keyword>
<reference evidence="2" key="1">
    <citation type="journal article" date="2020" name="Fungal Divers.">
        <title>Resolving the Mortierellaceae phylogeny through synthesis of multi-gene phylogenetics and phylogenomics.</title>
        <authorList>
            <person name="Vandepol N."/>
            <person name="Liber J."/>
            <person name="Desiro A."/>
            <person name="Na H."/>
            <person name="Kennedy M."/>
            <person name="Barry K."/>
            <person name="Grigoriev I.V."/>
            <person name="Miller A.N."/>
            <person name="O'Donnell K."/>
            <person name="Stajich J.E."/>
            <person name="Bonito G."/>
        </authorList>
    </citation>
    <scope>NUCLEOTIDE SEQUENCE</scope>
    <source>
        <strain evidence="2">MES-2147</strain>
    </source>
</reference>
<evidence type="ECO:0000256" key="1">
    <source>
        <dbReference type="SAM" id="Phobius"/>
    </source>
</evidence>
<protein>
    <submittedName>
        <fullName evidence="2">Uncharacterized protein</fullName>
    </submittedName>
</protein>
<dbReference type="Proteomes" id="UP000749646">
    <property type="component" value="Unassembled WGS sequence"/>
</dbReference>
<gene>
    <name evidence="2" type="ORF">BGZ65_000591</name>
</gene>
<keyword evidence="1" id="KW-0812">Transmembrane</keyword>